<dbReference type="InterPro" id="IPR005671">
    <property type="entry name" value="LeuA_bact_synth"/>
</dbReference>
<dbReference type="Pfam" id="PF22617">
    <property type="entry name" value="HCS_D2"/>
    <property type="match status" value="1"/>
</dbReference>
<evidence type="ECO:0000313" key="14">
    <source>
        <dbReference type="EMBL" id="TCL51897.1"/>
    </source>
</evidence>
<dbReference type="FunFam" id="3.30.160.270:FF:000003">
    <property type="entry name" value="2-isopropylmalate synthase"/>
    <property type="match status" value="1"/>
</dbReference>
<dbReference type="EMBL" id="SLUL01000003">
    <property type="protein sequence ID" value="TCL51897.1"/>
    <property type="molecule type" value="Genomic_DNA"/>
</dbReference>
<dbReference type="Gene3D" id="3.30.160.270">
    <property type="match status" value="1"/>
</dbReference>
<dbReference type="Proteomes" id="UP000295658">
    <property type="component" value="Unassembled WGS sequence"/>
</dbReference>
<dbReference type="Pfam" id="PF08502">
    <property type="entry name" value="LeuA_dimer"/>
    <property type="match status" value="1"/>
</dbReference>
<evidence type="ECO:0000256" key="11">
    <source>
        <dbReference type="ARBA" id="ARBA00023304"/>
    </source>
</evidence>
<evidence type="ECO:0000256" key="3">
    <source>
        <dbReference type="ARBA" id="ARBA00012973"/>
    </source>
</evidence>
<comment type="similarity">
    <text evidence="2 12">Belongs to the alpha-IPM synthase/homocitrate synthase family. LeuA type 1 subfamily.</text>
</comment>
<keyword evidence="6 12" id="KW-0963">Cytoplasm</keyword>
<comment type="subunit">
    <text evidence="12">Homodimer.</text>
</comment>
<evidence type="ECO:0000256" key="8">
    <source>
        <dbReference type="ARBA" id="ARBA00022679"/>
    </source>
</evidence>
<dbReference type="UniPathway" id="UPA00048">
    <property type="reaction ID" value="UER00070"/>
</dbReference>
<dbReference type="GO" id="GO:0005737">
    <property type="term" value="C:cytoplasm"/>
    <property type="evidence" value="ECO:0007669"/>
    <property type="project" value="UniProtKB-UniRule"/>
</dbReference>
<dbReference type="GO" id="GO:0030145">
    <property type="term" value="F:manganese ion binding"/>
    <property type="evidence" value="ECO:0007669"/>
    <property type="project" value="UniProtKB-UniRule"/>
</dbReference>
<dbReference type="EC" id="2.3.3.13" evidence="3 12"/>
<evidence type="ECO:0000256" key="7">
    <source>
        <dbReference type="ARBA" id="ARBA00022605"/>
    </source>
</evidence>
<dbReference type="FunFam" id="3.20.20.70:FF:000010">
    <property type="entry name" value="2-isopropylmalate synthase"/>
    <property type="match status" value="1"/>
</dbReference>
<keyword evidence="10 12" id="KW-0464">Manganese</keyword>
<dbReference type="OrthoDB" id="9804858at2"/>
<dbReference type="CDD" id="cd07940">
    <property type="entry name" value="DRE_TIM_IPMS"/>
    <property type="match status" value="1"/>
</dbReference>
<dbReference type="NCBIfam" id="NF002088">
    <property type="entry name" value="PRK00915.1-5"/>
    <property type="match status" value="1"/>
</dbReference>
<dbReference type="Gene3D" id="3.20.20.70">
    <property type="entry name" value="Aldolase class I"/>
    <property type="match status" value="1"/>
</dbReference>
<dbReference type="PANTHER" id="PTHR10277:SF9">
    <property type="entry name" value="2-ISOPROPYLMALATE SYNTHASE 1, CHLOROPLASTIC-RELATED"/>
    <property type="match status" value="1"/>
</dbReference>
<feature type="binding site" evidence="12">
    <location>
        <position position="201"/>
    </location>
    <ligand>
        <name>Mn(2+)</name>
        <dbReference type="ChEBI" id="CHEBI:29035"/>
    </ligand>
</feature>
<feature type="domain" description="Pyruvate carboxyltransferase" evidence="13">
    <location>
        <begin position="4"/>
        <end position="266"/>
    </location>
</feature>
<feature type="region of interest" description="Regulatory domain" evidence="12">
    <location>
        <begin position="391"/>
        <end position="516"/>
    </location>
</feature>
<dbReference type="GO" id="GO:0003852">
    <property type="term" value="F:2-isopropylmalate synthase activity"/>
    <property type="evidence" value="ECO:0007669"/>
    <property type="project" value="UniProtKB-UniRule"/>
</dbReference>
<feature type="binding site" evidence="12">
    <location>
        <position position="13"/>
    </location>
    <ligand>
        <name>Mn(2+)</name>
        <dbReference type="ChEBI" id="CHEBI:29035"/>
    </ligand>
</feature>
<accession>A0A4R1QP40</accession>
<feature type="binding site" evidence="12">
    <location>
        <position position="203"/>
    </location>
    <ligand>
        <name>Mn(2+)</name>
        <dbReference type="ChEBI" id="CHEBI:29035"/>
    </ligand>
</feature>
<dbReference type="InterPro" id="IPR000891">
    <property type="entry name" value="PYR_CT"/>
</dbReference>
<dbReference type="InterPro" id="IPR002034">
    <property type="entry name" value="AIPM/Hcit_synth_CS"/>
</dbReference>
<dbReference type="InterPro" id="IPR054691">
    <property type="entry name" value="LeuA/HCS_post-cat"/>
</dbReference>
<evidence type="ECO:0000256" key="12">
    <source>
        <dbReference type="HAMAP-Rule" id="MF_01025"/>
    </source>
</evidence>
<feature type="binding site" evidence="12">
    <location>
        <position position="237"/>
    </location>
    <ligand>
        <name>Mn(2+)</name>
        <dbReference type="ChEBI" id="CHEBI:29035"/>
    </ligand>
</feature>
<evidence type="ECO:0000256" key="2">
    <source>
        <dbReference type="ARBA" id="ARBA00009396"/>
    </source>
</evidence>
<evidence type="ECO:0000256" key="6">
    <source>
        <dbReference type="ARBA" id="ARBA00022490"/>
    </source>
</evidence>
<comment type="function">
    <text evidence="12">Catalyzes the condensation of the acetyl group of acetyl-CoA with 3-methyl-2-oxobutanoate (2-ketoisovalerate) to form 3-carboxy-3-hydroxy-4-methylpentanoate (2-isopropylmalate).</text>
</comment>
<dbReference type="SUPFAM" id="SSF110921">
    <property type="entry name" value="2-isopropylmalate synthase LeuA, allosteric (dimerisation) domain"/>
    <property type="match status" value="1"/>
</dbReference>
<comment type="catalytic activity">
    <reaction evidence="12">
        <text>3-methyl-2-oxobutanoate + acetyl-CoA + H2O = (2S)-2-isopropylmalate + CoA + H(+)</text>
        <dbReference type="Rhea" id="RHEA:21524"/>
        <dbReference type="ChEBI" id="CHEBI:1178"/>
        <dbReference type="ChEBI" id="CHEBI:11851"/>
        <dbReference type="ChEBI" id="CHEBI:15377"/>
        <dbReference type="ChEBI" id="CHEBI:15378"/>
        <dbReference type="ChEBI" id="CHEBI:57287"/>
        <dbReference type="ChEBI" id="CHEBI:57288"/>
        <dbReference type="EC" id="2.3.3.13"/>
    </reaction>
</comment>
<keyword evidence="7 12" id="KW-0028">Amino-acid biosynthesis</keyword>
<keyword evidence="5 12" id="KW-0432">Leucine biosynthesis</keyword>
<dbReference type="NCBIfam" id="TIGR00973">
    <property type="entry name" value="leuA_bact"/>
    <property type="match status" value="1"/>
</dbReference>
<comment type="cofactor">
    <cofactor evidence="12">
        <name>Mn(2+)</name>
        <dbReference type="ChEBI" id="CHEBI:29035"/>
    </cofactor>
</comment>
<keyword evidence="9 12" id="KW-0479">Metal-binding</keyword>
<dbReference type="PROSITE" id="PS50991">
    <property type="entry name" value="PYR_CT"/>
    <property type="match status" value="1"/>
</dbReference>
<evidence type="ECO:0000256" key="1">
    <source>
        <dbReference type="ARBA" id="ARBA00004689"/>
    </source>
</evidence>
<name>A0A4R1QP40_9BACL</name>
<reference evidence="14 15" key="1">
    <citation type="submission" date="2019-03" db="EMBL/GenBank/DDBJ databases">
        <title>Genomic Encyclopedia of Type Strains, Phase IV (KMG-IV): sequencing the most valuable type-strain genomes for metagenomic binning, comparative biology and taxonomic classification.</title>
        <authorList>
            <person name="Goeker M."/>
        </authorList>
    </citation>
    <scope>NUCLEOTIDE SEQUENCE [LARGE SCALE GENOMIC DNA]</scope>
    <source>
        <strain evidence="14 15">DSM 24979</strain>
    </source>
</reference>
<gene>
    <name evidence="12" type="primary">leuA</name>
    <name evidence="14" type="ORF">EDD69_103141</name>
</gene>
<dbReference type="PANTHER" id="PTHR10277">
    <property type="entry name" value="HOMOCITRATE SYNTHASE-RELATED"/>
    <property type="match status" value="1"/>
</dbReference>
<dbReference type="Pfam" id="PF00682">
    <property type="entry name" value="HMGL-like"/>
    <property type="match status" value="1"/>
</dbReference>
<keyword evidence="15" id="KW-1185">Reference proteome</keyword>
<comment type="pathway">
    <text evidence="1 12">Amino-acid biosynthesis; L-leucine biosynthesis; L-leucine from 3-methyl-2-oxobutanoate: step 1/4.</text>
</comment>
<dbReference type="GO" id="GO:0009098">
    <property type="term" value="P:L-leucine biosynthetic process"/>
    <property type="evidence" value="ECO:0007669"/>
    <property type="project" value="UniProtKB-UniRule"/>
</dbReference>
<dbReference type="InterPro" id="IPR050073">
    <property type="entry name" value="2-IPM_HCS-like"/>
</dbReference>
<proteinExistence type="inferred from homology"/>
<keyword evidence="11 12" id="KW-0100">Branched-chain amino acid biosynthesis</keyword>
<evidence type="ECO:0000256" key="10">
    <source>
        <dbReference type="ARBA" id="ARBA00023211"/>
    </source>
</evidence>
<dbReference type="HAMAP" id="MF_01025">
    <property type="entry name" value="LeuA_type1"/>
    <property type="match status" value="1"/>
</dbReference>
<evidence type="ECO:0000256" key="4">
    <source>
        <dbReference type="ARBA" id="ARBA00018198"/>
    </source>
</evidence>
<evidence type="ECO:0000313" key="15">
    <source>
        <dbReference type="Proteomes" id="UP000295658"/>
    </source>
</evidence>
<evidence type="ECO:0000256" key="9">
    <source>
        <dbReference type="ARBA" id="ARBA00022723"/>
    </source>
</evidence>
<dbReference type="InterPro" id="IPR013785">
    <property type="entry name" value="Aldolase_TIM"/>
</dbReference>
<dbReference type="NCBIfam" id="NF002086">
    <property type="entry name" value="PRK00915.1-3"/>
    <property type="match status" value="1"/>
</dbReference>
<comment type="caution">
    <text evidence="14">The sequence shown here is derived from an EMBL/GenBank/DDBJ whole genome shotgun (WGS) entry which is preliminary data.</text>
</comment>
<dbReference type="AlphaFoldDB" id="A0A4R1QP40"/>
<dbReference type="InterPro" id="IPR013709">
    <property type="entry name" value="2-isopropylmalate_synth_dimer"/>
</dbReference>
<dbReference type="InterPro" id="IPR036230">
    <property type="entry name" value="LeuA_allosteric_dom_sf"/>
</dbReference>
<dbReference type="RefSeq" id="WP_132947598.1">
    <property type="nucleotide sequence ID" value="NZ_BSVG01000001.1"/>
</dbReference>
<dbReference type="SUPFAM" id="SSF51569">
    <property type="entry name" value="Aldolase"/>
    <property type="match status" value="1"/>
</dbReference>
<dbReference type="SMART" id="SM00917">
    <property type="entry name" value="LeuA_dimer"/>
    <property type="match status" value="1"/>
</dbReference>
<dbReference type="FunFam" id="1.10.238.260:FF:000001">
    <property type="entry name" value="2-isopropylmalate synthase"/>
    <property type="match status" value="1"/>
</dbReference>
<keyword evidence="8 12" id="KW-0808">Transferase</keyword>
<protein>
    <recommendedName>
        <fullName evidence="4 12">2-isopropylmalate synthase</fullName>
        <ecNumber evidence="3 12">2.3.3.13</ecNumber>
    </recommendedName>
    <alternativeName>
        <fullName evidence="12">Alpha-IPM synthase</fullName>
    </alternativeName>
    <alternativeName>
        <fullName evidence="12">Alpha-isopropylmalate synthase</fullName>
    </alternativeName>
</protein>
<organism evidence="14 15">
    <name type="scientific">Thermolongibacillus altinsuensis</name>
    <dbReference type="NCBI Taxonomy" id="575256"/>
    <lineage>
        <taxon>Bacteria</taxon>
        <taxon>Bacillati</taxon>
        <taxon>Bacillota</taxon>
        <taxon>Bacilli</taxon>
        <taxon>Bacillales</taxon>
        <taxon>Anoxybacillaceae</taxon>
        <taxon>Thermolongibacillus</taxon>
    </lineage>
</organism>
<evidence type="ECO:0000256" key="5">
    <source>
        <dbReference type="ARBA" id="ARBA00022430"/>
    </source>
</evidence>
<dbReference type="PROSITE" id="PS00815">
    <property type="entry name" value="AIPM_HOMOCIT_SYNTH_1"/>
    <property type="match status" value="1"/>
</dbReference>
<dbReference type="GO" id="GO:0003985">
    <property type="term" value="F:acetyl-CoA C-acetyltransferase activity"/>
    <property type="evidence" value="ECO:0007669"/>
    <property type="project" value="UniProtKB-UniRule"/>
</dbReference>
<dbReference type="Gene3D" id="1.10.238.260">
    <property type="match status" value="1"/>
</dbReference>
<sequence length="516" mass="56746">MRKINIFDTTLRDGEQSAGVNLNLHEKLEIARQLERLGVDIIEAGFPAASKGDFQSVKTIAETIQRCSVTGLSRSVRADIDAAWEALKGGVEPRLHLFIATSPIHMKYKLRMTPEQVIETAVEAVRYAKKYFPIVQWSAEDACRSDLPFLAKIISEVIQAGASVINIPDTVGYITPKEYGEIFTFLKQNIPNIEKVSLSAHCHDDLGMAVVNSLAAIEHGATQIEGTINGIGERAGNAALEEVAVALYIRKDYYQATTGLNLQEIKRTSNLVSKLTGMVVPPNKAIVGKNAFAHESGIHQDGVLKEKTTYEIISPELVGVQSNSMVLGKHSGRHAFRTRIHELGYSLSEEEVNRLFVRFKELADKKKDITDDDLIALILDEKLDSYKDFYQLSSIQVQYGTNQIPTAVVVLKDGEGKEIQEAATGAGSVEALYNTLEKCIQLPVTLLDYRIESVGSGRDALAQVFVKISLHGKEVSGRGTAQDVLEASAKAYINAVNRMFVIEKMREEQAQVAAQS</sequence>
<evidence type="ECO:0000259" key="13">
    <source>
        <dbReference type="PROSITE" id="PS50991"/>
    </source>
</evidence>